<feature type="region of interest" description="Disordered" evidence="1">
    <location>
        <begin position="1"/>
        <end position="22"/>
    </location>
</feature>
<dbReference type="Proteomes" id="UP000030466">
    <property type="component" value="Unassembled WGS sequence"/>
</dbReference>
<comment type="caution">
    <text evidence="2">The sequence shown here is derived from an EMBL/GenBank/DDBJ whole genome shotgun (WGS) entry which is preliminary data.</text>
</comment>
<dbReference type="GeneID" id="64347404"/>
<sequence length="67" mass="7563">MAYDARTGPQAPQPRREHRNDSKVNLLQLGNSSMSLGQSLDRRVFKSNEDAQRAVDRVLRRSGRPAT</sequence>
<evidence type="ECO:0000256" key="1">
    <source>
        <dbReference type="SAM" id="MobiDB-lite"/>
    </source>
</evidence>
<dbReference type="RefSeq" id="WP_017834330.1">
    <property type="nucleotide sequence ID" value="NZ_JSUH01000002.1"/>
</dbReference>
<keyword evidence="3" id="KW-1185">Reference proteome</keyword>
<evidence type="ECO:0000313" key="3">
    <source>
        <dbReference type="Proteomes" id="UP000030466"/>
    </source>
</evidence>
<dbReference type="OrthoDB" id="9870670at2"/>
<gene>
    <name evidence="2" type="ORF">GY22_02350</name>
</gene>
<protein>
    <submittedName>
        <fullName evidence="2">Uncharacterized protein</fullName>
    </submittedName>
</protein>
<dbReference type="AlphaFoldDB" id="A0A0A6VUH9"/>
<organism evidence="2 3">
    <name type="scientific">Kocuria rosea subsp. polaris</name>
    <dbReference type="NCBI Taxonomy" id="136273"/>
    <lineage>
        <taxon>Bacteria</taxon>
        <taxon>Bacillati</taxon>
        <taxon>Actinomycetota</taxon>
        <taxon>Actinomycetes</taxon>
        <taxon>Micrococcales</taxon>
        <taxon>Micrococcaceae</taxon>
        <taxon>Kocuria</taxon>
    </lineage>
</organism>
<name>A0A0A6VUH9_KOCRO</name>
<accession>A0A0A6VUH9</accession>
<proteinExistence type="predicted"/>
<dbReference type="EMBL" id="JSUH01000002">
    <property type="protein sequence ID" value="KHD98555.1"/>
    <property type="molecule type" value="Genomic_DNA"/>
</dbReference>
<evidence type="ECO:0000313" key="2">
    <source>
        <dbReference type="EMBL" id="KHD98555.1"/>
    </source>
</evidence>
<reference evidence="2 3" key="1">
    <citation type="journal article" date="2003" name="Int. J. Syst. Evol. Microbiol.">
        <title>Kocuria polaris sp. nov., an orange-pigmented psychrophilic bacterium isolated from an Antarctic cyanobacterial mat sample.</title>
        <authorList>
            <person name="Reddy G.S."/>
            <person name="Prakash J.S."/>
            <person name="Prabahar V."/>
            <person name="Matsumoto G.I."/>
            <person name="Stackebrandt E."/>
            <person name="Shivaji S."/>
        </authorList>
    </citation>
    <scope>NUCLEOTIDE SEQUENCE [LARGE SCALE GENOMIC DNA]</scope>
    <source>
        <strain evidence="2 3">CMS 76or</strain>
    </source>
</reference>